<dbReference type="InterPro" id="IPR051387">
    <property type="entry name" value="BAF"/>
</dbReference>
<dbReference type="AlphaFoldDB" id="A0A4W3GP74"/>
<dbReference type="InterPro" id="IPR004122">
    <property type="entry name" value="BAF_prot"/>
</dbReference>
<dbReference type="GO" id="GO:0005634">
    <property type="term" value="C:nucleus"/>
    <property type="evidence" value="ECO:0007669"/>
    <property type="project" value="UniProtKB-SubCell"/>
</dbReference>
<comment type="subcellular location">
    <subcellularLocation>
        <location evidence="1">Nucleus</location>
    </subcellularLocation>
</comment>
<keyword evidence="6" id="KW-1185">Reference proteome</keyword>
<accession>A0A4W3GP74</accession>
<evidence type="ECO:0000313" key="6">
    <source>
        <dbReference type="Proteomes" id="UP000314986"/>
    </source>
</evidence>
<evidence type="ECO:0000256" key="4">
    <source>
        <dbReference type="ARBA" id="ARBA00079764"/>
    </source>
</evidence>
<organism evidence="5 6">
    <name type="scientific">Callorhinchus milii</name>
    <name type="common">Ghost shark</name>
    <dbReference type="NCBI Taxonomy" id="7868"/>
    <lineage>
        <taxon>Eukaryota</taxon>
        <taxon>Metazoa</taxon>
        <taxon>Chordata</taxon>
        <taxon>Craniata</taxon>
        <taxon>Vertebrata</taxon>
        <taxon>Chondrichthyes</taxon>
        <taxon>Holocephali</taxon>
        <taxon>Chimaeriformes</taxon>
        <taxon>Callorhinchidae</taxon>
        <taxon>Callorhinchus</taxon>
    </lineage>
</organism>
<reference evidence="5" key="5">
    <citation type="submission" date="2025-09" db="UniProtKB">
        <authorList>
            <consortium name="Ensembl"/>
        </authorList>
    </citation>
    <scope>IDENTIFICATION</scope>
</reference>
<evidence type="ECO:0000256" key="2">
    <source>
        <dbReference type="ARBA" id="ARBA00023242"/>
    </source>
</evidence>
<evidence type="ECO:0000313" key="5">
    <source>
        <dbReference type="Ensembl" id="ENSCMIP00000004952.1"/>
    </source>
</evidence>
<dbReference type="PANTHER" id="PTHR47507">
    <property type="entry name" value="BARRIER TO AUTOINTEGRATION FACTOR 2"/>
    <property type="match status" value="1"/>
</dbReference>
<protein>
    <recommendedName>
        <fullName evidence="3">Barrier-to-autointegration factor-like protein</fullName>
    </recommendedName>
    <alternativeName>
        <fullName evidence="4">Barrier-to-autointegration factor 2</fullName>
    </alternativeName>
</protein>
<dbReference type="Ensembl" id="ENSCMIT00000005133.1">
    <property type="protein sequence ID" value="ENSCMIP00000004952.1"/>
    <property type="gene ID" value="ENSCMIG00000002940.1"/>
</dbReference>
<dbReference type="Gene3D" id="1.10.150.40">
    <property type="entry name" value="Barrier-to-autointegration factor, BAF"/>
    <property type="match status" value="1"/>
</dbReference>
<dbReference type="InterPro" id="IPR036617">
    <property type="entry name" value="BAF_sf"/>
</dbReference>
<sequence length="210" mass="23970">MAGWGIWSRLEPAEWREQTHTLSLALTLPLALTLSLSVSYSHSHTFSLSHSHTHTVSRSHTLSHTLTHYFCFTISHARSPHTLTLSPLSHTLSHTHFFSHTLSISLSLTLSLAEYYEAETMTNTSQKHKNFVGEPMKEKSVKELAGIGIVLGGRLEEKGFLKAKDVLGQFLLLKQDRDSFKNWLHQVCFARNKQSEDCYRCLREWCDSFI</sequence>
<evidence type="ECO:0000256" key="1">
    <source>
        <dbReference type="ARBA" id="ARBA00004123"/>
    </source>
</evidence>
<name>A0A4W3GP74_CALMI</name>
<proteinExistence type="predicted"/>
<reference evidence="5" key="4">
    <citation type="submission" date="2025-08" db="UniProtKB">
        <authorList>
            <consortium name="Ensembl"/>
        </authorList>
    </citation>
    <scope>IDENTIFICATION</scope>
</reference>
<dbReference type="GO" id="GO:0003677">
    <property type="term" value="F:DNA binding"/>
    <property type="evidence" value="ECO:0007669"/>
    <property type="project" value="InterPro"/>
</dbReference>
<dbReference type="Proteomes" id="UP000314986">
    <property type="component" value="Unassembled WGS sequence"/>
</dbReference>
<dbReference type="FunFam" id="1.10.150.40:FF:000002">
    <property type="entry name" value="Barrier to autointegration factor 2"/>
    <property type="match status" value="1"/>
</dbReference>
<dbReference type="GeneTree" id="ENSGT00390000018613"/>
<dbReference type="GO" id="GO:0051276">
    <property type="term" value="P:chromosome organization"/>
    <property type="evidence" value="ECO:0007669"/>
    <property type="project" value="TreeGrafter"/>
</dbReference>
<reference evidence="6" key="1">
    <citation type="journal article" date="2006" name="Science">
        <title>Ancient noncoding elements conserved in the human genome.</title>
        <authorList>
            <person name="Venkatesh B."/>
            <person name="Kirkness E.F."/>
            <person name="Loh Y.H."/>
            <person name="Halpern A.L."/>
            <person name="Lee A.P."/>
            <person name="Johnson J."/>
            <person name="Dandona N."/>
            <person name="Viswanathan L.D."/>
            <person name="Tay A."/>
            <person name="Venter J.C."/>
            <person name="Strausberg R.L."/>
            <person name="Brenner S."/>
        </authorList>
    </citation>
    <scope>NUCLEOTIDE SEQUENCE [LARGE SCALE GENOMIC DNA]</scope>
</reference>
<gene>
    <name evidence="5" type="primary">LOC103186981</name>
</gene>
<evidence type="ECO:0000256" key="3">
    <source>
        <dbReference type="ARBA" id="ARBA00074730"/>
    </source>
</evidence>
<reference evidence="6" key="2">
    <citation type="journal article" date="2007" name="PLoS Biol.">
        <title>Survey sequencing and comparative analysis of the elephant shark (Callorhinchus milii) genome.</title>
        <authorList>
            <person name="Venkatesh B."/>
            <person name="Kirkness E.F."/>
            <person name="Loh Y.H."/>
            <person name="Halpern A.L."/>
            <person name="Lee A.P."/>
            <person name="Johnson J."/>
            <person name="Dandona N."/>
            <person name="Viswanathan L.D."/>
            <person name="Tay A."/>
            <person name="Venter J.C."/>
            <person name="Strausberg R.L."/>
            <person name="Brenner S."/>
        </authorList>
    </citation>
    <scope>NUCLEOTIDE SEQUENCE [LARGE SCALE GENOMIC DNA]</scope>
</reference>
<dbReference type="Pfam" id="PF02961">
    <property type="entry name" value="SAM_BAF"/>
    <property type="match status" value="1"/>
</dbReference>
<dbReference type="SUPFAM" id="SSF47798">
    <property type="entry name" value="Barrier-to-autointegration factor, BAF"/>
    <property type="match status" value="1"/>
</dbReference>
<dbReference type="InParanoid" id="A0A4W3GP74"/>
<keyword evidence="2" id="KW-0539">Nucleus</keyword>
<dbReference type="GO" id="GO:0000793">
    <property type="term" value="C:condensed chromosome"/>
    <property type="evidence" value="ECO:0007669"/>
    <property type="project" value="TreeGrafter"/>
</dbReference>
<dbReference type="PANTHER" id="PTHR47507:SF5">
    <property type="entry name" value="BARRIER-TO-AUTOINTEGRATION FACTOR"/>
    <property type="match status" value="1"/>
</dbReference>
<dbReference type="STRING" id="7868.ENSCMIP00000004952"/>
<dbReference type="SMART" id="SM01023">
    <property type="entry name" value="BAF"/>
    <property type="match status" value="1"/>
</dbReference>
<reference evidence="6" key="3">
    <citation type="journal article" date="2014" name="Nature">
        <title>Elephant shark genome provides unique insights into gnathostome evolution.</title>
        <authorList>
            <consortium name="International Elephant Shark Genome Sequencing Consortium"/>
            <person name="Venkatesh B."/>
            <person name="Lee A.P."/>
            <person name="Ravi V."/>
            <person name="Maurya A.K."/>
            <person name="Lian M.M."/>
            <person name="Swann J.B."/>
            <person name="Ohta Y."/>
            <person name="Flajnik M.F."/>
            <person name="Sutoh Y."/>
            <person name="Kasahara M."/>
            <person name="Hoon S."/>
            <person name="Gangu V."/>
            <person name="Roy S.W."/>
            <person name="Irimia M."/>
            <person name="Korzh V."/>
            <person name="Kondrychyn I."/>
            <person name="Lim Z.W."/>
            <person name="Tay B.H."/>
            <person name="Tohari S."/>
            <person name="Kong K.W."/>
            <person name="Ho S."/>
            <person name="Lorente-Galdos B."/>
            <person name="Quilez J."/>
            <person name="Marques-Bonet T."/>
            <person name="Raney B.J."/>
            <person name="Ingham P.W."/>
            <person name="Tay A."/>
            <person name="Hillier L.W."/>
            <person name="Minx P."/>
            <person name="Boehm T."/>
            <person name="Wilson R.K."/>
            <person name="Brenner S."/>
            <person name="Warren W.C."/>
        </authorList>
    </citation>
    <scope>NUCLEOTIDE SEQUENCE [LARGE SCALE GENOMIC DNA]</scope>
</reference>